<accession>A0AAE1T2F3</accession>
<keyword evidence="1" id="KW-0548">Nucleotidyltransferase</keyword>
<dbReference type="PANTHER" id="PTHR24559">
    <property type="entry name" value="TRANSPOSON TY3-I GAG-POL POLYPROTEIN"/>
    <property type="match status" value="1"/>
</dbReference>
<name>A0AAE1T2F3_9LAMI</name>
<organism evidence="1 2">
    <name type="scientific">Sesamum angolense</name>
    <dbReference type="NCBI Taxonomy" id="2727404"/>
    <lineage>
        <taxon>Eukaryota</taxon>
        <taxon>Viridiplantae</taxon>
        <taxon>Streptophyta</taxon>
        <taxon>Embryophyta</taxon>
        <taxon>Tracheophyta</taxon>
        <taxon>Spermatophyta</taxon>
        <taxon>Magnoliopsida</taxon>
        <taxon>eudicotyledons</taxon>
        <taxon>Gunneridae</taxon>
        <taxon>Pentapetalae</taxon>
        <taxon>asterids</taxon>
        <taxon>lamiids</taxon>
        <taxon>Lamiales</taxon>
        <taxon>Pedaliaceae</taxon>
        <taxon>Sesamum</taxon>
    </lineage>
</organism>
<gene>
    <name evidence="1" type="ORF">Sango_3011900</name>
</gene>
<evidence type="ECO:0000313" key="2">
    <source>
        <dbReference type="Proteomes" id="UP001289374"/>
    </source>
</evidence>
<reference evidence="1" key="2">
    <citation type="journal article" date="2024" name="Plant">
        <title>Genomic evolution and insights into agronomic trait innovations of Sesamum species.</title>
        <authorList>
            <person name="Miao H."/>
            <person name="Wang L."/>
            <person name="Qu L."/>
            <person name="Liu H."/>
            <person name="Sun Y."/>
            <person name="Le M."/>
            <person name="Wang Q."/>
            <person name="Wei S."/>
            <person name="Zheng Y."/>
            <person name="Lin W."/>
            <person name="Duan Y."/>
            <person name="Cao H."/>
            <person name="Xiong S."/>
            <person name="Wang X."/>
            <person name="Wei L."/>
            <person name="Li C."/>
            <person name="Ma Q."/>
            <person name="Ju M."/>
            <person name="Zhao R."/>
            <person name="Li G."/>
            <person name="Mu C."/>
            <person name="Tian Q."/>
            <person name="Mei H."/>
            <person name="Zhang T."/>
            <person name="Gao T."/>
            <person name="Zhang H."/>
        </authorList>
    </citation>
    <scope>NUCLEOTIDE SEQUENCE</scope>
    <source>
        <strain evidence="1">K16</strain>
    </source>
</reference>
<keyword evidence="1" id="KW-0808">Transferase</keyword>
<sequence>MTAAKGVDGNGLWSSSARAGEVIEFRSSLATIDDLLDQLKGATMYSKIDLRSGYWQLRIEEGSIPKTTFRTSHEEHEHHLLTVLQILGENSCTLNVANDFSVVIKPLTNLLKKNAPFNWNDKCVQSFEELKKRLYFSTYSGFTV</sequence>
<dbReference type="Gene3D" id="3.10.10.10">
    <property type="entry name" value="HIV Type 1 Reverse Transcriptase, subunit A, domain 1"/>
    <property type="match status" value="1"/>
</dbReference>
<dbReference type="PANTHER" id="PTHR24559:SF444">
    <property type="entry name" value="REVERSE TRANSCRIPTASE DOMAIN-CONTAINING PROTEIN"/>
    <property type="match status" value="1"/>
</dbReference>
<dbReference type="SUPFAM" id="SSF56672">
    <property type="entry name" value="DNA/RNA polymerases"/>
    <property type="match status" value="1"/>
</dbReference>
<keyword evidence="1" id="KW-0695">RNA-directed DNA polymerase</keyword>
<dbReference type="AlphaFoldDB" id="A0AAE1T2F3"/>
<reference evidence="1" key="1">
    <citation type="submission" date="2020-06" db="EMBL/GenBank/DDBJ databases">
        <authorList>
            <person name="Li T."/>
            <person name="Hu X."/>
            <person name="Zhang T."/>
            <person name="Song X."/>
            <person name="Zhang H."/>
            <person name="Dai N."/>
            <person name="Sheng W."/>
            <person name="Hou X."/>
            <person name="Wei L."/>
        </authorList>
    </citation>
    <scope>NUCLEOTIDE SEQUENCE</scope>
    <source>
        <strain evidence="1">K16</strain>
        <tissue evidence="1">Leaf</tissue>
    </source>
</reference>
<proteinExistence type="predicted"/>
<dbReference type="InterPro" id="IPR043128">
    <property type="entry name" value="Rev_trsase/Diguanyl_cyclase"/>
</dbReference>
<dbReference type="EMBL" id="JACGWL010000982">
    <property type="protein sequence ID" value="KAK4380984.1"/>
    <property type="molecule type" value="Genomic_DNA"/>
</dbReference>
<comment type="caution">
    <text evidence="1">The sequence shown here is derived from an EMBL/GenBank/DDBJ whole genome shotgun (WGS) entry which is preliminary data.</text>
</comment>
<dbReference type="InterPro" id="IPR053134">
    <property type="entry name" value="RNA-dir_DNA_polymerase"/>
</dbReference>
<dbReference type="InterPro" id="IPR043502">
    <property type="entry name" value="DNA/RNA_pol_sf"/>
</dbReference>
<dbReference type="GO" id="GO:0003964">
    <property type="term" value="F:RNA-directed DNA polymerase activity"/>
    <property type="evidence" value="ECO:0007669"/>
    <property type="project" value="UniProtKB-KW"/>
</dbReference>
<protein>
    <submittedName>
        <fullName evidence="1">RNA-directed DNA polymerase</fullName>
    </submittedName>
</protein>
<evidence type="ECO:0000313" key="1">
    <source>
        <dbReference type="EMBL" id="KAK4380984.1"/>
    </source>
</evidence>
<dbReference type="Proteomes" id="UP001289374">
    <property type="component" value="Unassembled WGS sequence"/>
</dbReference>
<keyword evidence="2" id="KW-1185">Reference proteome</keyword>
<dbReference type="Gene3D" id="3.30.70.270">
    <property type="match status" value="1"/>
</dbReference>